<feature type="domain" description="EamA" evidence="9">
    <location>
        <begin position="5"/>
        <end position="133"/>
    </location>
</feature>
<dbReference type="PANTHER" id="PTHR22911">
    <property type="entry name" value="ACYL-MALONYL CONDENSING ENZYME-RELATED"/>
    <property type="match status" value="1"/>
</dbReference>
<reference evidence="10 11" key="1">
    <citation type="submission" date="2022-03" db="EMBL/GenBank/DDBJ databases">
        <title>Sinomonas sp. isolated from a soil.</title>
        <authorList>
            <person name="Han J."/>
            <person name="Kim D.-U."/>
        </authorList>
    </citation>
    <scope>NUCLEOTIDE SEQUENCE [LARGE SCALE GENOMIC DNA]</scope>
    <source>
        <strain evidence="10 11">5-5</strain>
    </source>
</reference>
<name>A0ABS9TXP1_9MICC</name>
<dbReference type="Proteomes" id="UP001202922">
    <property type="component" value="Unassembled WGS sequence"/>
</dbReference>
<evidence type="ECO:0000256" key="1">
    <source>
        <dbReference type="ARBA" id="ARBA00004651"/>
    </source>
</evidence>
<feature type="transmembrane region" description="Helical" evidence="8">
    <location>
        <begin position="236"/>
        <end position="254"/>
    </location>
</feature>
<feature type="transmembrane region" description="Helical" evidence="8">
    <location>
        <begin position="63"/>
        <end position="82"/>
    </location>
</feature>
<evidence type="ECO:0000256" key="7">
    <source>
        <dbReference type="ARBA" id="ARBA00023136"/>
    </source>
</evidence>
<evidence type="ECO:0000256" key="3">
    <source>
        <dbReference type="ARBA" id="ARBA00022448"/>
    </source>
</evidence>
<dbReference type="Pfam" id="PF00892">
    <property type="entry name" value="EamA"/>
    <property type="match status" value="2"/>
</dbReference>
<dbReference type="InterPro" id="IPR004626">
    <property type="entry name" value="RarD"/>
</dbReference>
<feature type="transmembrane region" description="Helical" evidence="8">
    <location>
        <begin position="118"/>
        <end position="136"/>
    </location>
</feature>
<comment type="subcellular location">
    <subcellularLocation>
        <location evidence="1">Cell membrane</location>
        <topology evidence="1">Multi-pass membrane protein</topology>
    </subcellularLocation>
</comment>
<feature type="transmembrane region" description="Helical" evidence="8">
    <location>
        <begin position="33"/>
        <end position="51"/>
    </location>
</feature>
<evidence type="ECO:0000259" key="9">
    <source>
        <dbReference type="Pfam" id="PF00892"/>
    </source>
</evidence>
<comment type="caution">
    <text evidence="10">The sequence shown here is derived from an EMBL/GenBank/DDBJ whole genome shotgun (WGS) entry which is preliminary data.</text>
</comment>
<accession>A0ABS9TXP1</accession>
<dbReference type="NCBIfam" id="TIGR00688">
    <property type="entry name" value="rarD"/>
    <property type="match status" value="1"/>
</dbReference>
<feature type="domain" description="EamA" evidence="9">
    <location>
        <begin position="143"/>
        <end position="276"/>
    </location>
</feature>
<evidence type="ECO:0000256" key="5">
    <source>
        <dbReference type="ARBA" id="ARBA00022692"/>
    </source>
</evidence>
<keyword evidence="4" id="KW-1003">Cell membrane</keyword>
<dbReference type="PANTHER" id="PTHR22911:SF137">
    <property type="entry name" value="SOLUTE CARRIER FAMILY 35 MEMBER G2-RELATED"/>
    <property type="match status" value="1"/>
</dbReference>
<dbReference type="EMBL" id="JAKZBV010000001">
    <property type="protein sequence ID" value="MCH6469201.1"/>
    <property type="molecule type" value="Genomic_DNA"/>
</dbReference>
<evidence type="ECO:0000256" key="6">
    <source>
        <dbReference type="ARBA" id="ARBA00022989"/>
    </source>
</evidence>
<dbReference type="InterPro" id="IPR037185">
    <property type="entry name" value="EmrE-like"/>
</dbReference>
<keyword evidence="3" id="KW-0813">Transport</keyword>
<evidence type="ECO:0000256" key="2">
    <source>
        <dbReference type="ARBA" id="ARBA00007362"/>
    </source>
</evidence>
<comment type="similarity">
    <text evidence="2">Belongs to the EamA transporter family.</text>
</comment>
<keyword evidence="6 8" id="KW-1133">Transmembrane helix</keyword>
<feature type="transmembrane region" description="Helical" evidence="8">
    <location>
        <begin position="94"/>
        <end position="111"/>
    </location>
</feature>
<feature type="transmembrane region" description="Helical" evidence="8">
    <location>
        <begin position="266"/>
        <end position="283"/>
    </location>
</feature>
<feature type="transmembrane region" description="Helical" evidence="8">
    <location>
        <begin position="203"/>
        <end position="224"/>
    </location>
</feature>
<proteinExistence type="inferred from homology"/>
<evidence type="ECO:0000313" key="11">
    <source>
        <dbReference type="Proteomes" id="UP001202922"/>
    </source>
</evidence>
<evidence type="ECO:0000313" key="10">
    <source>
        <dbReference type="EMBL" id="MCH6469201.1"/>
    </source>
</evidence>
<protein>
    <submittedName>
        <fullName evidence="10">EamA family transporter RarD</fullName>
    </submittedName>
</protein>
<keyword evidence="5 8" id="KW-0812">Transmembrane</keyword>
<sequence>MYGIGAYGLWGLLPLYFVTLAPAGPVEIVSDRVLFSVVVCLVLIAVTRAWGSLAAVFRSGRGFGVLAIAAILIAINWLTYTYAVLSGQAIEASLGYFINPLVSVLLGVIVLKERLRPLQWAAVGTGFVAVLVLAVAYGRVPWIALILAFSFGLYGLVKNRVGATVDAVTSLTVETVVLTPLALVAVAWLGSAGTLTLLGNGAGHFWLLAASGIVTATPLLFFGASARRLPMTTIGMLQYMTPLLQFVIAVTIFGERMGLERWAGFAIVWLALVLLTVDMLVAARRRRSARAALARTTTARAA</sequence>
<organism evidence="10 11">
    <name type="scientific">Sinomonas terrae</name>
    <dbReference type="NCBI Taxonomy" id="2908838"/>
    <lineage>
        <taxon>Bacteria</taxon>
        <taxon>Bacillati</taxon>
        <taxon>Actinomycetota</taxon>
        <taxon>Actinomycetes</taxon>
        <taxon>Micrococcales</taxon>
        <taxon>Micrococcaceae</taxon>
        <taxon>Sinomonas</taxon>
    </lineage>
</organism>
<gene>
    <name evidence="10" type="primary">rarD</name>
    <name evidence="10" type="ORF">L0M17_04210</name>
</gene>
<keyword evidence="7 8" id="KW-0472">Membrane</keyword>
<dbReference type="InterPro" id="IPR000620">
    <property type="entry name" value="EamA_dom"/>
</dbReference>
<evidence type="ECO:0000256" key="4">
    <source>
        <dbReference type="ARBA" id="ARBA00022475"/>
    </source>
</evidence>
<feature type="transmembrane region" description="Helical" evidence="8">
    <location>
        <begin position="171"/>
        <end position="191"/>
    </location>
</feature>
<dbReference type="SUPFAM" id="SSF103481">
    <property type="entry name" value="Multidrug resistance efflux transporter EmrE"/>
    <property type="match status" value="2"/>
</dbReference>
<keyword evidence="11" id="KW-1185">Reference proteome</keyword>
<feature type="transmembrane region" description="Helical" evidence="8">
    <location>
        <begin position="142"/>
        <end position="159"/>
    </location>
</feature>
<evidence type="ECO:0000256" key="8">
    <source>
        <dbReference type="SAM" id="Phobius"/>
    </source>
</evidence>